<evidence type="ECO:0000256" key="7">
    <source>
        <dbReference type="ARBA" id="ARBA00083243"/>
    </source>
</evidence>
<keyword evidence="4" id="KW-0804">Transcription</keyword>
<evidence type="ECO:0000313" key="10">
    <source>
        <dbReference type="EMBL" id="RSB65847.1"/>
    </source>
</evidence>
<evidence type="ECO:0000313" key="12">
    <source>
        <dbReference type="Proteomes" id="UP000518315"/>
    </source>
</evidence>
<feature type="domain" description="HTH lysR-type" evidence="8">
    <location>
        <begin position="5"/>
        <end position="62"/>
    </location>
</feature>
<dbReference type="SUPFAM" id="SSF53850">
    <property type="entry name" value="Periplasmic binding protein-like II"/>
    <property type="match status" value="1"/>
</dbReference>
<dbReference type="Proteomes" id="UP000518315">
    <property type="component" value="Unassembled WGS sequence"/>
</dbReference>
<dbReference type="InterPro" id="IPR000847">
    <property type="entry name" value="LysR_HTH_N"/>
</dbReference>
<keyword evidence="12" id="KW-1185">Reference proteome</keyword>
<dbReference type="GO" id="GO:0006351">
    <property type="term" value="P:DNA-templated transcription"/>
    <property type="evidence" value="ECO:0007669"/>
    <property type="project" value="TreeGrafter"/>
</dbReference>
<dbReference type="InterPro" id="IPR058163">
    <property type="entry name" value="LysR-type_TF_proteobact-type"/>
</dbReference>
<evidence type="ECO:0000256" key="5">
    <source>
        <dbReference type="ARBA" id="ARBA00054626"/>
    </source>
</evidence>
<dbReference type="FunFam" id="3.40.190.290:FF:000012">
    <property type="entry name" value="Transcriptional regulator, LysR family"/>
    <property type="match status" value="1"/>
</dbReference>
<dbReference type="PANTHER" id="PTHR30537:SF1">
    <property type="entry name" value="HTH-TYPE TRANSCRIPTIONAL REGULATOR PGRR"/>
    <property type="match status" value="1"/>
</dbReference>
<accession>A0A427MD03</accession>
<dbReference type="Gene3D" id="1.10.10.10">
    <property type="entry name" value="Winged helix-like DNA-binding domain superfamily/Winged helix DNA-binding domain"/>
    <property type="match status" value="1"/>
</dbReference>
<dbReference type="InterPro" id="IPR036388">
    <property type="entry name" value="WH-like_DNA-bd_sf"/>
</dbReference>
<evidence type="ECO:0000313" key="9">
    <source>
        <dbReference type="EMBL" id="MBB3137860.1"/>
    </source>
</evidence>
<dbReference type="GO" id="GO:0043565">
    <property type="term" value="F:sequence-specific DNA binding"/>
    <property type="evidence" value="ECO:0007669"/>
    <property type="project" value="TreeGrafter"/>
</dbReference>
<proteinExistence type="inferred from homology"/>
<dbReference type="InterPro" id="IPR036390">
    <property type="entry name" value="WH_DNA-bd_sf"/>
</dbReference>
<dbReference type="AlphaFoldDB" id="A0A427MD03"/>
<evidence type="ECO:0000256" key="2">
    <source>
        <dbReference type="ARBA" id="ARBA00023015"/>
    </source>
</evidence>
<dbReference type="InterPro" id="IPR005119">
    <property type="entry name" value="LysR_subst-bd"/>
</dbReference>
<reference evidence="9 12" key="2">
    <citation type="submission" date="2020-08" db="EMBL/GenBank/DDBJ databases">
        <title>Genomic Encyclopedia of Type Strains, Phase III (KMG-III): the genomes of soil and plant-associated and newly described type strains.</title>
        <authorList>
            <person name="Whitman W."/>
        </authorList>
    </citation>
    <scope>NUCLEOTIDE SEQUENCE [LARGE SCALE GENOMIC DNA]</scope>
    <source>
        <strain evidence="9 12">CECT 4113</strain>
    </source>
</reference>
<comment type="caution">
    <text evidence="10">The sequence shown here is derived from an EMBL/GenBank/DDBJ whole genome shotgun (WGS) entry which is preliminary data.</text>
</comment>
<dbReference type="Gene3D" id="3.40.190.290">
    <property type="match status" value="1"/>
</dbReference>
<evidence type="ECO:0000256" key="6">
    <source>
        <dbReference type="ARBA" id="ARBA00067332"/>
    </source>
</evidence>
<name>A0A427MD03_9HYPH</name>
<dbReference type="Pfam" id="PF03466">
    <property type="entry name" value="LysR_substrate"/>
    <property type="match status" value="1"/>
</dbReference>
<reference evidence="10 11" key="1">
    <citation type="submission" date="2018-11" db="EMBL/GenBank/DDBJ databases">
        <authorList>
            <person name="Huo Y."/>
        </authorList>
    </citation>
    <scope>NUCLEOTIDE SEQUENCE [LARGE SCALE GENOMIC DNA]</scope>
    <source>
        <strain evidence="10 11">DSM 30132</strain>
    </source>
</reference>
<organism evidence="10 11">
    <name type="scientific">Rhizobium pisi</name>
    <dbReference type="NCBI Taxonomy" id="574561"/>
    <lineage>
        <taxon>Bacteria</taxon>
        <taxon>Pseudomonadati</taxon>
        <taxon>Pseudomonadota</taxon>
        <taxon>Alphaproteobacteria</taxon>
        <taxon>Hyphomicrobiales</taxon>
        <taxon>Rhizobiaceae</taxon>
        <taxon>Rhizobium/Agrobacterium group</taxon>
        <taxon>Rhizobium</taxon>
    </lineage>
</organism>
<protein>
    <recommendedName>
        <fullName evidence="6">HTH-type transcriptional regulator TtuA</fullName>
    </recommendedName>
    <alternativeName>
        <fullName evidence="7">Tartrate utilization transcriptional regulator</fullName>
    </alternativeName>
</protein>
<evidence type="ECO:0000256" key="1">
    <source>
        <dbReference type="ARBA" id="ARBA00009437"/>
    </source>
</evidence>
<dbReference type="Proteomes" id="UP000277279">
    <property type="component" value="Unassembled WGS sequence"/>
</dbReference>
<dbReference type="SUPFAM" id="SSF46785">
    <property type="entry name" value="Winged helix' DNA-binding domain"/>
    <property type="match status" value="1"/>
</dbReference>
<dbReference type="RefSeq" id="WP_125848705.1">
    <property type="nucleotide sequence ID" value="NZ_JACHXH010000025.1"/>
</dbReference>
<dbReference type="EMBL" id="RJJT01000022">
    <property type="protein sequence ID" value="RSB65847.1"/>
    <property type="molecule type" value="Genomic_DNA"/>
</dbReference>
<dbReference type="FunFam" id="1.10.10.10:FF:000001">
    <property type="entry name" value="LysR family transcriptional regulator"/>
    <property type="match status" value="1"/>
</dbReference>
<keyword evidence="2" id="KW-0805">Transcription regulation</keyword>
<comment type="similarity">
    <text evidence="1">Belongs to the LysR transcriptional regulatory family.</text>
</comment>
<evidence type="ECO:0000259" key="8">
    <source>
        <dbReference type="PROSITE" id="PS50931"/>
    </source>
</evidence>
<evidence type="ECO:0000313" key="11">
    <source>
        <dbReference type="Proteomes" id="UP000277279"/>
    </source>
</evidence>
<dbReference type="EMBL" id="JACHXH010000025">
    <property type="protein sequence ID" value="MBB3137860.1"/>
    <property type="molecule type" value="Genomic_DNA"/>
</dbReference>
<dbReference type="GO" id="GO:0003700">
    <property type="term" value="F:DNA-binding transcription factor activity"/>
    <property type="evidence" value="ECO:0007669"/>
    <property type="project" value="InterPro"/>
</dbReference>
<evidence type="ECO:0000256" key="4">
    <source>
        <dbReference type="ARBA" id="ARBA00023163"/>
    </source>
</evidence>
<keyword evidence="3 9" id="KW-0238">DNA-binding</keyword>
<dbReference type="PANTHER" id="PTHR30537">
    <property type="entry name" value="HTH-TYPE TRANSCRIPTIONAL REGULATOR"/>
    <property type="match status" value="1"/>
</dbReference>
<dbReference type="Pfam" id="PF00126">
    <property type="entry name" value="HTH_1"/>
    <property type="match status" value="1"/>
</dbReference>
<dbReference type="PROSITE" id="PS50931">
    <property type="entry name" value="HTH_LYSR"/>
    <property type="match status" value="1"/>
</dbReference>
<comment type="function">
    <text evidence="5">Transcriptional regulator of the ttuABCDE tartrate utilization operon.</text>
</comment>
<dbReference type="PRINTS" id="PR00039">
    <property type="entry name" value="HTHLYSR"/>
</dbReference>
<gene>
    <name evidence="10" type="ORF">EFD55_25705</name>
    <name evidence="9" type="ORF">FHS26_005628</name>
</gene>
<dbReference type="OrthoDB" id="9813056at2"/>
<dbReference type="CDD" id="cd08474">
    <property type="entry name" value="PBP2_CrgA_like_5"/>
    <property type="match status" value="1"/>
</dbReference>
<sequence>MPQDNNFNEIVAFLTVARERSFTKAAAKLGVSQSALSQTVRGLEEKLGLRLLTRTTRSVSATQAGERLLERVGPRFEEIQFEIAALSEMRERPAGTIRITAGEHSAISILAPVLARFLPDHPDINVEVIVDYGLTDIVAERYDAGIRLGEQLAKDMIAVRIGPEMRMAVVGAPSYFENHPRPDVPQDLTAHNCINMRLPTHGTIYPWEFEKDGRELRVRVEGQTVFNNIAMRIDAVLNGLGLAYMPEDQVQSYIEDGRLIRVLEDWCQPFPGYHLYYPNRRHASPAFTLFVDALRYRGK</sequence>
<evidence type="ECO:0000256" key="3">
    <source>
        <dbReference type="ARBA" id="ARBA00023125"/>
    </source>
</evidence>